<keyword evidence="9" id="KW-0408">Iron</keyword>
<reference evidence="12" key="1">
    <citation type="submission" date="2021-07" db="EMBL/GenBank/DDBJ databases">
        <authorList>
            <person name="Durling M."/>
        </authorList>
    </citation>
    <scope>NUCLEOTIDE SEQUENCE</scope>
</reference>
<name>A0A9N9KPQ2_9HELO</name>
<dbReference type="PROSITE" id="PS52012">
    <property type="entry name" value="CFEM"/>
    <property type="match status" value="1"/>
</dbReference>
<keyword evidence="9" id="KW-0349">Heme</keyword>
<keyword evidence="9" id="KW-0479">Metal-binding</keyword>
<evidence type="ECO:0000256" key="3">
    <source>
        <dbReference type="ARBA" id="ARBA00010031"/>
    </source>
</evidence>
<dbReference type="Proteomes" id="UP000696280">
    <property type="component" value="Unassembled WGS sequence"/>
</dbReference>
<evidence type="ECO:0000256" key="1">
    <source>
        <dbReference type="ARBA" id="ARBA00004589"/>
    </source>
</evidence>
<keyword evidence="8" id="KW-0449">Lipoprotein</keyword>
<dbReference type="OrthoDB" id="3767534at2759"/>
<dbReference type="GO" id="GO:0046872">
    <property type="term" value="F:metal ion binding"/>
    <property type="evidence" value="ECO:0007669"/>
    <property type="project" value="UniProtKB-UniRule"/>
</dbReference>
<evidence type="ECO:0000256" key="7">
    <source>
        <dbReference type="ARBA" id="ARBA00023157"/>
    </source>
</evidence>
<keyword evidence="5" id="KW-0325">Glycoprotein</keyword>
<protein>
    <recommendedName>
        <fullName evidence="11">CFEM domain-containing protein</fullName>
    </recommendedName>
</protein>
<dbReference type="InterPro" id="IPR008427">
    <property type="entry name" value="Extracellular_membr_CFEM_dom"/>
</dbReference>
<accession>A0A9N9KPQ2</accession>
<comment type="caution">
    <text evidence="12">The sequence shown here is derived from an EMBL/GenBank/DDBJ whole genome shotgun (WGS) entry which is preliminary data.</text>
</comment>
<comment type="subcellular location">
    <subcellularLocation>
        <location evidence="1">Membrane</location>
        <topology evidence="1">Lipid-anchor</topology>
        <topology evidence="1">GPI-anchor</topology>
    </subcellularLocation>
    <subcellularLocation>
        <location evidence="2">Secreted</location>
    </subcellularLocation>
</comment>
<evidence type="ECO:0000256" key="4">
    <source>
        <dbReference type="ARBA" id="ARBA00022525"/>
    </source>
</evidence>
<evidence type="ECO:0000256" key="9">
    <source>
        <dbReference type="PROSITE-ProRule" id="PRU01356"/>
    </source>
</evidence>
<proteinExistence type="inferred from homology"/>
<evidence type="ECO:0000256" key="5">
    <source>
        <dbReference type="ARBA" id="ARBA00022622"/>
    </source>
</evidence>
<feature type="binding site" description="axial binding residue" evidence="9">
    <location>
        <position position="55"/>
    </location>
    <ligand>
        <name>heme</name>
        <dbReference type="ChEBI" id="CHEBI:30413"/>
    </ligand>
    <ligandPart>
        <name>Fe</name>
        <dbReference type="ChEBI" id="CHEBI:18248"/>
    </ligandPart>
</feature>
<comment type="caution">
    <text evidence="9">Lacks conserved residue(s) required for the propagation of feature annotation.</text>
</comment>
<dbReference type="EMBL" id="CAJVRL010000039">
    <property type="protein sequence ID" value="CAG8951086.1"/>
    <property type="molecule type" value="Genomic_DNA"/>
</dbReference>
<keyword evidence="13" id="KW-1185">Reference proteome</keyword>
<dbReference type="Pfam" id="PF05730">
    <property type="entry name" value="CFEM"/>
    <property type="match status" value="1"/>
</dbReference>
<keyword evidence="5" id="KW-0472">Membrane</keyword>
<feature type="domain" description="CFEM" evidence="11">
    <location>
        <begin position="10"/>
        <end position="122"/>
    </location>
</feature>
<evidence type="ECO:0000256" key="10">
    <source>
        <dbReference type="SAM" id="SignalP"/>
    </source>
</evidence>
<keyword evidence="6 10" id="KW-0732">Signal</keyword>
<dbReference type="GO" id="GO:0005576">
    <property type="term" value="C:extracellular region"/>
    <property type="evidence" value="ECO:0007669"/>
    <property type="project" value="UniProtKB-SubCell"/>
</dbReference>
<evidence type="ECO:0000256" key="2">
    <source>
        <dbReference type="ARBA" id="ARBA00004613"/>
    </source>
</evidence>
<evidence type="ECO:0000256" key="8">
    <source>
        <dbReference type="ARBA" id="ARBA00023288"/>
    </source>
</evidence>
<feature type="chain" id="PRO_5040448492" description="CFEM domain-containing protein" evidence="10">
    <location>
        <begin position="25"/>
        <end position="181"/>
    </location>
</feature>
<keyword evidence="7 9" id="KW-1015">Disulfide bond</keyword>
<feature type="disulfide bond" evidence="9">
    <location>
        <begin position="51"/>
        <end position="58"/>
    </location>
</feature>
<keyword evidence="4" id="KW-0964">Secreted</keyword>
<dbReference type="GO" id="GO:0098552">
    <property type="term" value="C:side of membrane"/>
    <property type="evidence" value="ECO:0007669"/>
    <property type="project" value="UniProtKB-KW"/>
</dbReference>
<organism evidence="12 13">
    <name type="scientific">Hymenoscyphus fraxineus</name>
    <dbReference type="NCBI Taxonomy" id="746836"/>
    <lineage>
        <taxon>Eukaryota</taxon>
        <taxon>Fungi</taxon>
        <taxon>Dikarya</taxon>
        <taxon>Ascomycota</taxon>
        <taxon>Pezizomycotina</taxon>
        <taxon>Leotiomycetes</taxon>
        <taxon>Helotiales</taxon>
        <taxon>Helotiaceae</taxon>
        <taxon>Hymenoscyphus</taxon>
    </lineage>
</organism>
<feature type="signal peptide" evidence="10">
    <location>
        <begin position="1"/>
        <end position="24"/>
    </location>
</feature>
<keyword evidence="5" id="KW-0336">GPI-anchor</keyword>
<evidence type="ECO:0000313" key="13">
    <source>
        <dbReference type="Proteomes" id="UP000696280"/>
    </source>
</evidence>
<evidence type="ECO:0000259" key="11">
    <source>
        <dbReference type="PROSITE" id="PS52012"/>
    </source>
</evidence>
<sequence length="181" mass="17959">MQFPSFSISISISIIPFLLSIANAQSIATYLSQIPPCALDCIAKGAVTAGCGSTDYECVCGTAKPEVIKNITPCIATGCTIPDALTAQKNAVLVCGLITSRTSNSTSTTSMSSRIQSSSTSSVSSAAVTVLSGSGTKTAAVQTSSVASSAAAATSSSPGEKVQVMGCLIGAGLGFVGVFVL</sequence>
<dbReference type="AlphaFoldDB" id="A0A9N9KPQ2"/>
<evidence type="ECO:0000256" key="6">
    <source>
        <dbReference type="ARBA" id="ARBA00022729"/>
    </source>
</evidence>
<gene>
    <name evidence="12" type="ORF">HYFRA_00006484</name>
</gene>
<comment type="similarity">
    <text evidence="3">Belongs to the RBT5 family.</text>
</comment>
<evidence type="ECO:0000313" key="12">
    <source>
        <dbReference type="EMBL" id="CAG8951086.1"/>
    </source>
</evidence>